<organism evidence="3 4">
    <name type="scientific">Xanthoceras sorbifolium</name>
    <dbReference type="NCBI Taxonomy" id="99658"/>
    <lineage>
        <taxon>Eukaryota</taxon>
        <taxon>Viridiplantae</taxon>
        <taxon>Streptophyta</taxon>
        <taxon>Embryophyta</taxon>
        <taxon>Tracheophyta</taxon>
        <taxon>Spermatophyta</taxon>
        <taxon>Magnoliopsida</taxon>
        <taxon>eudicotyledons</taxon>
        <taxon>Gunneridae</taxon>
        <taxon>Pentapetalae</taxon>
        <taxon>rosids</taxon>
        <taxon>malvids</taxon>
        <taxon>Sapindales</taxon>
        <taxon>Sapindaceae</taxon>
        <taxon>Xanthoceroideae</taxon>
        <taxon>Xanthoceras</taxon>
    </lineage>
</organism>
<name>A0ABQ8IGV0_9ROSI</name>
<protein>
    <submittedName>
        <fullName evidence="3">Uncharacterized protein</fullName>
    </submittedName>
</protein>
<reference evidence="3 4" key="1">
    <citation type="submission" date="2021-02" db="EMBL/GenBank/DDBJ databases">
        <title>Plant Genome Project.</title>
        <authorList>
            <person name="Zhang R.-G."/>
        </authorList>
    </citation>
    <scope>NUCLEOTIDE SEQUENCE [LARGE SCALE GENOMIC DNA]</scope>
    <source>
        <tissue evidence="3">Leaves</tissue>
    </source>
</reference>
<keyword evidence="2" id="KW-0812">Transmembrane</keyword>
<sequence>MSDRSSSNCSQNGHDSATCPNDNVKLLGDRPRLADGSIRRSASMGHISNHNDPGLPDEKSDHEDGYVSEDIESGRQRRKGILRTEEGHRLVLPGLQISAQEPMSPREDDVMTEEELNARVETLIKKFYSQMQKRKPVEALSPKEEDDMIEEEELNARVEAFIEKFYLQMQKRKPVEQPWWKILDFAALKQSPVSFFNTEEPETAVTRWAKARKRAAKDDSNDRTSIDILPETENNDEAHQRRDGSSTRKVALDKIFVIGNFVLELPSAVFDQLSSLHKPQYALLSMLTSFAAILICVIELVLKGREGQITWRPWRGKIPWLYYAGHGNKPFATFTDIIGLVCAIFQGIFTSITYAFYCRHADSPVKISAWPLVFAFGLLCSKVFNKSEKKATLHESQD</sequence>
<evidence type="ECO:0000256" key="1">
    <source>
        <dbReference type="SAM" id="MobiDB-lite"/>
    </source>
</evidence>
<dbReference type="EMBL" id="JAFEMO010000002">
    <property type="protein sequence ID" value="KAH7575865.1"/>
    <property type="molecule type" value="Genomic_DNA"/>
</dbReference>
<proteinExistence type="predicted"/>
<feature type="compositionally biased region" description="Basic and acidic residues" evidence="1">
    <location>
        <begin position="56"/>
        <end position="65"/>
    </location>
</feature>
<feature type="compositionally biased region" description="Polar residues" evidence="1">
    <location>
        <begin position="1"/>
        <end position="21"/>
    </location>
</feature>
<feature type="transmembrane region" description="Helical" evidence="2">
    <location>
        <begin position="369"/>
        <end position="385"/>
    </location>
</feature>
<evidence type="ECO:0000256" key="2">
    <source>
        <dbReference type="SAM" id="Phobius"/>
    </source>
</evidence>
<comment type="caution">
    <text evidence="3">The sequence shown here is derived from an EMBL/GenBank/DDBJ whole genome shotgun (WGS) entry which is preliminary data.</text>
</comment>
<dbReference type="Proteomes" id="UP000827721">
    <property type="component" value="Unassembled WGS sequence"/>
</dbReference>
<evidence type="ECO:0000313" key="4">
    <source>
        <dbReference type="Proteomes" id="UP000827721"/>
    </source>
</evidence>
<feature type="region of interest" description="Disordered" evidence="1">
    <location>
        <begin position="1"/>
        <end position="79"/>
    </location>
</feature>
<dbReference type="PANTHER" id="PTHR48473">
    <property type="entry name" value="TIR DOMAIN-CONTAINING PROTEIN"/>
    <property type="match status" value="1"/>
</dbReference>
<accession>A0ABQ8IGV0</accession>
<feature type="transmembrane region" description="Helical" evidence="2">
    <location>
        <begin position="281"/>
        <end position="302"/>
    </location>
</feature>
<keyword evidence="4" id="KW-1185">Reference proteome</keyword>
<feature type="transmembrane region" description="Helical" evidence="2">
    <location>
        <begin position="337"/>
        <end position="357"/>
    </location>
</feature>
<evidence type="ECO:0000313" key="3">
    <source>
        <dbReference type="EMBL" id="KAH7575865.1"/>
    </source>
</evidence>
<feature type="compositionally biased region" description="Basic and acidic residues" evidence="1">
    <location>
        <begin position="236"/>
        <end position="245"/>
    </location>
</feature>
<feature type="region of interest" description="Disordered" evidence="1">
    <location>
        <begin position="219"/>
        <end position="245"/>
    </location>
</feature>
<keyword evidence="2" id="KW-1133">Transmembrane helix</keyword>
<gene>
    <name evidence="3" type="ORF">JRO89_XS02G0234000</name>
</gene>
<dbReference type="PANTHER" id="PTHR48473:SF1">
    <property type="entry name" value="TIR DOMAIN-CONTAINING PROTEIN"/>
    <property type="match status" value="1"/>
</dbReference>
<keyword evidence="2" id="KW-0472">Membrane</keyword>